<evidence type="ECO:0000313" key="2">
    <source>
        <dbReference type="Proteomes" id="UP000033874"/>
    </source>
</evidence>
<protein>
    <submittedName>
        <fullName evidence="1">Uncharacterized protein</fullName>
    </submittedName>
</protein>
<reference evidence="1 2" key="1">
    <citation type="submission" date="2015-04" db="EMBL/GenBank/DDBJ databases">
        <title>Genome sequence of aromatic hydrocarbons-degrading Sphingobium chungbukense DJ77.</title>
        <authorList>
            <person name="Kim Y.-C."/>
            <person name="Chae J.-C."/>
        </authorList>
    </citation>
    <scope>NUCLEOTIDE SEQUENCE [LARGE SCALE GENOMIC DNA]</scope>
    <source>
        <strain evidence="1 2">DJ77</strain>
    </source>
</reference>
<dbReference type="Proteomes" id="UP000033874">
    <property type="component" value="Unassembled WGS sequence"/>
</dbReference>
<keyword evidence="2" id="KW-1185">Reference proteome</keyword>
<gene>
    <name evidence="1" type="ORF">YP76_25400</name>
</gene>
<proteinExistence type="predicted"/>
<dbReference type="EMBL" id="LBIC01000021">
    <property type="protein sequence ID" value="KKW89416.1"/>
    <property type="molecule type" value="Genomic_DNA"/>
</dbReference>
<dbReference type="AlphaFoldDB" id="A0A0M3AKE1"/>
<accession>A0A0M3AKE1</accession>
<organism evidence="1 2">
    <name type="scientific">Sphingobium chungbukense</name>
    <dbReference type="NCBI Taxonomy" id="56193"/>
    <lineage>
        <taxon>Bacteria</taxon>
        <taxon>Pseudomonadati</taxon>
        <taxon>Pseudomonadota</taxon>
        <taxon>Alphaproteobacteria</taxon>
        <taxon>Sphingomonadales</taxon>
        <taxon>Sphingomonadaceae</taxon>
        <taxon>Sphingobium</taxon>
    </lineage>
</organism>
<comment type="caution">
    <text evidence="1">The sequence shown here is derived from an EMBL/GenBank/DDBJ whole genome shotgun (WGS) entry which is preliminary data.</text>
</comment>
<evidence type="ECO:0000313" key="1">
    <source>
        <dbReference type="EMBL" id="KKW89416.1"/>
    </source>
</evidence>
<name>A0A0M3AKE1_9SPHN</name>
<sequence length="124" mass="12733">MVSDAAPYLATLPPMLSDRIAPITAEAVGLFAVGFRISEQADVAVIDLPKLLATIVGIAHRATGARHVGVMVTKIVLTQGAVQLVTVGLQVGVAVHIVHVADHPVNQPAEFGAGKAGDDGQQGR</sequence>